<keyword evidence="2 4" id="KW-0479">Metal-binding</keyword>
<dbReference type="InterPro" id="IPR009056">
    <property type="entry name" value="Cyt_c-like_dom"/>
</dbReference>
<dbReference type="EMBL" id="BANI01000196">
    <property type="protein sequence ID" value="GAN97706.1"/>
    <property type="molecule type" value="Genomic_DNA"/>
</dbReference>
<dbReference type="PROSITE" id="PS51007">
    <property type="entry name" value="CYTC"/>
    <property type="match status" value="1"/>
</dbReference>
<dbReference type="AlphaFoldDB" id="A0A0D6Q4N9"/>
<feature type="domain" description="Cytochrome c" evidence="5">
    <location>
        <begin position="63"/>
        <end position="148"/>
    </location>
</feature>
<dbReference type="Pfam" id="PF13442">
    <property type="entry name" value="Cytochrome_CBB3"/>
    <property type="match status" value="1"/>
</dbReference>
<evidence type="ECO:0000256" key="3">
    <source>
        <dbReference type="ARBA" id="ARBA00023004"/>
    </source>
</evidence>
<evidence type="ECO:0000256" key="1">
    <source>
        <dbReference type="ARBA" id="ARBA00022617"/>
    </source>
</evidence>
<sequence length="167" mass="18230">MRCPWPLHVLPGTLLLLAAGCDDMSRQHKENPYASPRSAPADVVQGSVEYHDAPHHAPALTATLLQRGRNEYHAFCAPCHARTGQGDGMVVQRGFPAPLPLATAPTRSATPAQLYAIITTGQGVMYGFAQRIMPDDRWAIVAYLYALRRSQQAMLADMTPAQRATRP</sequence>
<dbReference type="Proteomes" id="UP000032675">
    <property type="component" value="Unassembled WGS sequence"/>
</dbReference>
<accession>A0A0D6Q4N9</accession>
<keyword evidence="1 4" id="KW-0349">Heme</keyword>
<dbReference type="PROSITE" id="PS51257">
    <property type="entry name" value="PROKAR_LIPOPROTEIN"/>
    <property type="match status" value="1"/>
</dbReference>
<dbReference type="GO" id="GO:0046872">
    <property type="term" value="F:metal ion binding"/>
    <property type="evidence" value="ECO:0007669"/>
    <property type="project" value="UniProtKB-KW"/>
</dbReference>
<dbReference type="PANTHER" id="PTHR40394">
    <property type="entry name" value="LIPOPROTEIN-RELATED"/>
    <property type="match status" value="1"/>
</dbReference>
<dbReference type="RefSeq" id="WP_048852119.1">
    <property type="nucleotide sequence ID" value="NZ_BANI01000196.1"/>
</dbReference>
<keyword evidence="3 4" id="KW-0408">Iron</keyword>
<organism evidence="6 7">
    <name type="scientific">Komagataeibacter europaeus NBRC 3261</name>
    <dbReference type="NCBI Taxonomy" id="1234669"/>
    <lineage>
        <taxon>Bacteria</taxon>
        <taxon>Pseudomonadati</taxon>
        <taxon>Pseudomonadota</taxon>
        <taxon>Alphaproteobacteria</taxon>
        <taxon>Acetobacterales</taxon>
        <taxon>Acetobacteraceae</taxon>
        <taxon>Komagataeibacter</taxon>
    </lineage>
</organism>
<evidence type="ECO:0000256" key="4">
    <source>
        <dbReference type="PROSITE-ProRule" id="PRU00433"/>
    </source>
</evidence>
<dbReference type="SUPFAM" id="SSF46626">
    <property type="entry name" value="Cytochrome c"/>
    <property type="match status" value="1"/>
</dbReference>
<reference evidence="6 7" key="1">
    <citation type="submission" date="2012-11" db="EMBL/GenBank/DDBJ databases">
        <title>Whole genome sequence of Gluconacetobacter europaeus NBRC3261.</title>
        <authorList>
            <person name="Azuma Y."/>
            <person name="Higashiura N."/>
            <person name="Hirakawa H."/>
            <person name="Matsushita K."/>
        </authorList>
    </citation>
    <scope>NUCLEOTIDE SEQUENCE [LARGE SCALE GENOMIC DNA]</scope>
    <source>
        <strain evidence="6 7">NBRC 3261</strain>
    </source>
</reference>
<evidence type="ECO:0000313" key="6">
    <source>
        <dbReference type="EMBL" id="GAN97706.1"/>
    </source>
</evidence>
<protein>
    <recommendedName>
        <fullName evidence="5">Cytochrome c domain-containing protein</fullName>
    </recommendedName>
</protein>
<comment type="caution">
    <text evidence="6">The sequence shown here is derived from an EMBL/GenBank/DDBJ whole genome shotgun (WGS) entry which is preliminary data.</text>
</comment>
<dbReference type="GO" id="GO:0009055">
    <property type="term" value="F:electron transfer activity"/>
    <property type="evidence" value="ECO:0007669"/>
    <property type="project" value="InterPro"/>
</dbReference>
<dbReference type="Gene3D" id="1.10.760.10">
    <property type="entry name" value="Cytochrome c-like domain"/>
    <property type="match status" value="1"/>
</dbReference>
<name>A0A0D6Q4N9_KOMEU</name>
<dbReference type="PANTHER" id="PTHR40394:SF2">
    <property type="entry name" value="QUINOL:CYTOCHROME C OXIDOREDUCTASE MEMBRANE PROTEIN"/>
    <property type="match status" value="1"/>
</dbReference>
<evidence type="ECO:0000256" key="2">
    <source>
        <dbReference type="ARBA" id="ARBA00022723"/>
    </source>
</evidence>
<evidence type="ECO:0000259" key="5">
    <source>
        <dbReference type="PROSITE" id="PS51007"/>
    </source>
</evidence>
<dbReference type="GO" id="GO:0020037">
    <property type="term" value="F:heme binding"/>
    <property type="evidence" value="ECO:0007669"/>
    <property type="project" value="InterPro"/>
</dbReference>
<gene>
    <name evidence="6" type="ORF">Geu3261_0231_006</name>
</gene>
<evidence type="ECO:0000313" key="7">
    <source>
        <dbReference type="Proteomes" id="UP000032675"/>
    </source>
</evidence>
<dbReference type="InterPro" id="IPR036909">
    <property type="entry name" value="Cyt_c-like_dom_sf"/>
</dbReference>
<proteinExistence type="predicted"/>